<sequence length="335" mass="38392">MDPSRDIEGFMKCNDDLRNGSLMNLDCLNVSSRKLIDTNKCRSIFEQVHVYGLTMLVFADIVFAITHAMAIILYIFIPRLCRRAYDKAVLSFIVTQFLQSLNLIVLGHYLLCNKQLNDLSYILFGLGMMTFTICGCLWLLIISMELSSTITSLRLTSLSKGAKGHQDENQKFLIYLIWVILGTLIPVSTAIILQFSLPENHIANPNFHKMTEVNYRVIVHAVIVPAFVAVSSNVLFIYTTLKMMSIKKLSKMAHENRKGGLKDKYILYLKLYLLMDAPYVTGVLGSTFENLWFLKFVRVFQPVLMLYAVLPRDMITKMTPWKNKLKNNNRVLTYS</sequence>
<gene>
    <name evidence="1" type="ORF">QAD02_006843</name>
</gene>
<proteinExistence type="predicted"/>
<accession>A0ACC2N2C6</accession>
<comment type="caution">
    <text evidence="1">The sequence shown here is derived from an EMBL/GenBank/DDBJ whole genome shotgun (WGS) entry which is preliminary data.</text>
</comment>
<evidence type="ECO:0000313" key="2">
    <source>
        <dbReference type="Proteomes" id="UP001239111"/>
    </source>
</evidence>
<dbReference type="EMBL" id="CM056744">
    <property type="protein sequence ID" value="KAJ8665181.1"/>
    <property type="molecule type" value="Genomic_DNA"/>
</dbReference>
<dbReference type="Proteomes" id="UP001239111">
    <property type="component" value="Chromosome 4"/>
</dbReference>
<protein>
    <submittedName>
        <fullName evidence="1">Uncharacterized protein</fullName>
    </submittedName>
</protein>
<organism evidence="1 2">
    <name type="scientific">Eretmocerus hayati</name>
    <dbReference type="NCBI Taxonomy" id="131215"/>
    <lineage>
        <taxon>Eukaryota</taxon>
        <taxon>Metazoa</taxon>
        <taxon>Ecdysozoa</taxon>
        <taxon>Arthropoda</taxon>
        <taxon>Hexapoda</taxon>
        <taxon>Insecta</taxon>
        <taxon>Pterygota</taxon>
        <taxon>Neoptera</taxon>
        <taxon>Endopterygota</taxon>
        <taxon>Hymenoptera</taxon>
        <taxon>Apocrita</taxon>
        <taxon>Proctotrupomorpha</taxon>
        <taxon>Chalcidoidea</taxon>
        <taxon>Aphelinidae</taxon>
        <taxon>Aphelininae</taxon>
        <taxon>Eretmocerus</taxon>
    </lineage>
</organism>
<evidence type="ECO:0000313" key="1">
    <source>
        <dbReference type="EMBL" id="KAJ8665181.1"/>
    </source>
</evidence>
<reference evidence="1" key="1">
    <citation type="submission" date="2023-04" db="EMBL/GenBank/DDBJ databases">
        <title>A chromosome-level genome assembly of the parasitoid wasp Eretmocerus hayati.</title>
        <authorList>
            <person name="Zhong Y."/>
            <person name="Liu S."/>
            <person name="Liu Y."/>
        </authorList>
    </citation>
    <scope>NUCLEOTIDE SEQUENCE</scope>
    <source>
        <strain evidence="1">ZJU_SS_LIU_2023</strain>
    </source>
</reference>
<name>A0ACC2N2C6_9HYME</name>
<keyword evidence="2" id="KW-1185">Reference proteome</keyword>